<reference evidence="2" key="1">
    <citation type="journal article" date="2016" name="Nature">
        <title>Genome evolution in the allotetraploid frog Xenopus laevis.</title>
        <authorList>
            <person name="Session A.M."/>
            <person name="Uno Y."/>
            <person name="Kwon T."/>
            <person name="Chapman J.A."/>
            <person name="Toyoda A."/>
            <person name="Takahashi S."/>
            <person name="Fukui A."/>
            <person name="Hikosaka A."/>
            <person name="Suzuki A."/>
            <person name="Kondo M."/>
            <person name="van Heeringen S.J."/>
            <person name="Quigley I."/>
            <person name="Heinz S."/>
            <person name="Ogino H."/>
            <person name="Ochi H."/>
            <person name="Hellsten U."/>
            <person name="Lyons J.B."/>
            <person name="Simakov O."/>
            <person name="Putnam N."/>
            <person name="Stites J."/>
            <person name="Kuroki Y."/>
            <person name="Tanaka T."/>
            <person name="Michiue T."/>
            <person name="Watanabe M."/>
            <person name="Bogdanovic O."/>
            <person name="Lister R."/>
            <person name="Georgiou G."/>
            <person name="Paranjpe S.S."/>
            <person name="van Kruijsbergen I."/>
            <person name="Shu S."/>
            <person name="Carlson J."/>
            <person name="Kinoshita T."/>
            <person name="Ohta Y."/>
            <person name="Mawaribuchi S."/>
            <person name="Jenkins J."/>
            <person name="Grimwood J."/>
            <person name="Schmutz J."/>
            <person name="Mitros T."/>
            <person name="Mozaffari S.V."/>
            <person name="Suzuki Y."/>
            <person name="Haramoto Y."/>
            <person name="Yamamoto T.S."/>
            <person name="Takagi C."/>
            <person name="Heald R."/>
            <person name="Miller K."/>
            <person name="Haudenschild C."/>
            <person name="Kitzman J."/>
            <person name="Nakayama T."/>
            <person name="Izutsu Y."/>
            <person name="Robert J."/>
            <person name="Fortriede J."/>
            <person name="Burns K."/>
            <person name="Lotay V."/>
            <person name="Karimi K."/>
            <person name="Yasuoka Y."/>
            <person name="Dichmann D.S."/>
            <person name="Flajnik M.F."/>
            <person name="Houston D.W."/>
            <person name="Shendure J."/>
            <person name="DuPasquier L."/>
            <person name="Vize P.D."/>
            <person name="Zorn A.M."/>
            <person name="Ito M."/>
            <person name="Marcotte E.M."/>
            <person name="Wallingford J.B."/>
            <person name="Ito Y."/>
            <person name="Asashima M."/>
            <person name="Ueno N."/>
            <person name="Matsuda Y."/>
            <person name="Veenstra G.J."/>
            <person name="Fujiyama A."/>
            <person name="Harland R.M."/>
            <person name="Taira M."/>
            <person name="Rokhsar D.S."/>
        </authorList>
    </citation>
    <scope>NUCLEOTIDE SEQUENCE [LARGE SCALE GENOMIC DNA]</scope>
    <source>
        <strain evidence="2">J</strain>
    </source>
</reference>
<dbReference type="Proteomes" id="UP000694892">
    <property type="component" value="Chromosome 2S"/>
</dbReference>
<evidence type="ECO:0000313" key="1">
    <source>
        <dbReference type="EMBL" id="OCT92914.1"/>
    </source>
</evidence>
<dbReference type="AlphaFoldDB" id="A0A974HWG6"/>
<evidence type="ECO:0000313" key="2">
    <source>
        <dbReference type="Proteomes" id="UP000694892"/>
    </source>
</evidence>
<proteinExistence type="predicted"/>
<organism evidence="1 2">
    <name type="scientific">Xenopus laevis</name>
    <name type="common">African clawed frog</name>
    <dbReference type="NCBI Taxonomy" id="8355"/>
    <lineage>
        <taxon>Eukaryota</taxon>
        <taxon>Metazoa</taxon>
        <taxon>Chordata</taxon>
        <taxon>Craniata</taxon>
        <taxon>Vertebrata</taxon>
        <taxon>Euteleostomi</taxon>
        <taxon>Amphibia</taxon>
        <taxon>Batrachia</taxon>
        <taxon>Anura</taxon>
        <taxon>Pipoidea</taxon>
        <taxon>Pipidae</taxon>
        <taxon>Xenopodinae</taxon>
        <taxon>Xenopus</taxon>
        <taxon>Xenopus</taxon>
    </lineage>
</organism>
<gene>
    <name evidence="1" type="ORF">XELAEV_18015981mg</name>
</gene>
<sequence>MPSRLHTVDHSISTVQCEGKDRGRLTASLEGVASRQHRVTAHVIHPPHQPLPALGDKILLEPPRGLFLRDARHRHDGELVEETRVEPVEVFVAAVNLQPRVTGEESVRDVTLYALELGLLRNCHTSDQLVPRPQWSYYRPIRRPILGSTVCNREGMGTEIRNQDCFSQPEPEFFLKSLCQVLFSVSRVTPQRSAACGGRTACSQETVCIFGCLHQLVFLHSYSRKVFMCRSRRVLIRSFNSLHLTSHAVSRILELAREDKSSAAGRMVAFSPFLKRTGSGVSVSYFLIKALLF</sequence>
<accession>A0A974HWG6</accession>
<protein>
    <submittedName>
        <fullName evidence="1">Uncharacterized protein</fullName>
    </submittedName>
</protein>
<dbReference type="EMBL" id="CM004469">
    <property type="protein sequence ID" value="OCT92914.1"/>
    <property type="molecule type" value="Genomic_DNA"/>
</dbReference>
<name>A0A974HWG6_XENLA</name>